<feature type="domain" description="Serine aminopeptidase S33" evidence="2">
    <location>
        <begin position="33"/>
        <end position="269"/>
    </location>
</feature>
<proteinExistence type="predicted"/>
<organism evidence="3 4">
    <name type="scientific">Clavibacter michiganensis</name>
    <dbReference type="NCBI Taxonomy" id="28447"/>
    <lineage>
        <taxon>Bacteria</taxon>
        <taxon>Bacillati</taxon>
        <taxon>Actinomycetota</taxon>
        <taxon>Actinomycetes</taxon>
        <taxon>Micrococcales</taxon>
        <taxon>Microbacteriaceae</taxon>
        <taxon>Clavibacter</taxon>
    </lineage>
</organism>
<comment type="caution">
    <text evidence="3">The sequence shown here is derived from an EMBL/GenBank/DDBJ whole genome shotgun (WGS) entry which is preliminary data.</text>
</comment>
<gene>
    <name evidence="3" type="primary">ytpA</name>
    <name evidence="3" type="ORF">CMsap09_02390</name>
</gene>
<feature type="compositionally biased region" description="Basic and acidic residues" evidence="1">
    <location>
        <begin position="297"/>
        <end position="309"/>
    </location>
</feature>
<feature type="compositionally biased region" description="Low complexity" evidence="1">
    <location>
        <begin position="287"/>
        <end position="296"/>
    </location>
</feature>
<name>A0A251XQD5_9MICO</name>
<dbReference type="SUPFAM" id="SSF53474">
    <property type="entry name" value="alpha/beta-Hydrolases"/>
    <property type="match status" value="1"/>
</dbReference>
<evidence type="ECO:0000313" key="4">
    <source>
        <dbReference type="Proteomes" id="UP000195106"/>
    </source>
</evidence>
<dbReference type="Pfam" id="PF12146">
    <property type="entry name" value="Hydrolase_4"/>
    <property type="match status" value="1"/>
</dbReference>
<sequence length="309" mass="33638">MPDEERSTGGADHRTIVDAEGVTLHYYVWEAERPQAVVHIAHGVGEHALRYARLAQDLNAMGYTVAADDHRGHGATGLGHLGIGVLGPRRHLAALDGIQLVSERLRRDLPDLPLVLLGHSWGALLAQRIVARASHLYAGLVLSGASLAMPGVINTGDLNKRWRHPAATGFEWLSRDPEAQRAFGADDRNFDVNALKPYRMRDSVQIMGRPPRRLATDLPVLIQGGEEDSLGGRRGMQLLARDYSRRSGLSDVLLIVYPGARHEIYNETNRDEVVADLRSWLDSRVAAGSDAAAGGDAAERRDGDGRTPA</sequence>
<feature type="region of interest" description="Disordered" evidence="1">
    <location>
        <begin position="287"/>
        <end position="309"/>
    </location>
</feature>
<reference evidence="3 4" key="1">
    <citation type="submission" date="2016-08" db="EMBL/GenBank/DDBJ databases">
        <title>Genome sequence of Clavibacter michiganensis spp. strain CASJ009.</title>
        <authorList>
            <person name="Thapa S.P."/>
            <person name="Coaker G."/>
        </authorList>
    </citation>
    <scope>NUCLEOTIDE SEQUENCE [LARGE SCALE GENOMIC DNA]</scope>
    <source>
        <strain evidence="3">CASJ009</strain>
    </source>
</reference>
<accession>A0A251XQD5</accession>
<dbReference type="Gene3D" id="3.40.50.1820">
    <property type="entry name" value="alpha/beta hydrolase"/>
    <property type="match status" value="1"/>
</dbReference>
<dbReference type="InterPro" id="IPR022742">
    <property type="entry name" value="Hydrolase_4"/>
</dbReference>
<dbReference type="InterPro" id="IPR029058">
    <property type="entry name" value="AB_hydrolase_fold"/>
</dbReference>
<dbReference type="PANTHER" id="PTHR11614">
    <property type="entry name" value="PHOSPHOLIPASE-RELATED"/>
    <property type="match status" value="1"/>
</dbReference>
<dbReference type="EMBL" id="MDHJ01000001">
    <property type="protein sequence ID" value="OUE07772.1"/>
    <property type="molecule type" value="Genomic_DNA"/>
</dbReference>
<dbReference type="AlphaFoldDB" id="A0A251XQD5"/>
<evidence type="ECO:0000259" key="2">
    <source>
        <dbReference type="Pfam" id="PF12146"/>
    </source>
</evidence>
<dbReference type="Proteomes" id="UP000195106">
    <property type="component" value="Unassembled WGS sequence"/>
</dbReference>
<dbReference type="InterPro" id="IPR051044">
    <property type="entry name" value="MAG_DAG_Lipase"/>
</dbReference>
<protein>
    <submittedName>
        <fullName evidence="3">Phospholipase YtpA</fullName>
    </submittedName>
</protein>
<evidence type="ECO:0000256" key="1">
    <source>
        <dbReference type="SAM" id="MobiDB-lite"/>
    </source>
</evidence>
<evidence type="ECO:0000313" key="3">
    <source>
        <dbReference type="EMBL" id="OUE07772.1"/>
    </source>
</evidence>